<evidence type="ECO:0000259" key="11">
    <source>
        <dbReference type="Pfam" id="PF08544"/>
    </source>
</evidence>
<dbReference type="InterPro" id="IPR013750">
    <property type="entry name" value="GHMP_kinase_C_dom"/>
</dbReference>
<keyword evidence="9" id="KW-0414">Isoprene biosynthesis</keyword>
<comment type="function">
    <text evidence="9">Catalyzes the phosphorylation of the position 2 hydroxy group of 4-diphosphocytidyl-2C-methyl-D-erythritol.</text>
</comment>
<comment type="pathway">
    <text evidence="9">Isoprenoid biosynthesis; isopentenyl diphosphate biosynthesis via DXP pathway; isopentenyl diphosphate from 1-deoxy-D-xylulose 5-phosphate: step 3/6.</text>
</comment>
<reference evidence="12 13" key="1">
    <citation type="journal article" date="2015" name="Genome Announc.">
        <title>Expanding the biotechnology potential of lactobacilli through comparative genomics of 213 strains and associated genera.</title>
        <authorList>
            <person name="Sun Z."/>
            <person name="Harris H.M."/>
            <person name="McCann A."/>
            <person name="Guo C."/>
            <person name="Argimon S."/>
            <person name="Zhang W."/>
            <person name="Yang X."/>
            <person name="Jeffery I.B."/>
            <person name="Cooney J.C."/>
            <person name="Kagawa T.F."/>
            <person name="Liu W."/>
            <person name="Song Y."/>
            <person name="Salvetti E."/>
            <person name="Wrobel A."/>
            <person name="Rasinkangas P."/>
            <person name="Parkhill J."/>
            <person name="Rea M.C."/>
            <person name="O'Sullivan O."/>
            <person name="Ritari J."/>
            <person name="Douillard F.P."/>
            <person name="Paul Ross R."/>
            <person name="Yang R."/>
            <person name="Briner A.E."/>
            <person name="Felis G.E."/>
            <person name="de Vos W.M."/>
            <person name="Barrangou R."/>
            <person name="Klaenhammer T.R."/>
            <person name="Caufield P.W."/>
            <person name="Cui Y."/>
            <person name="Zhang H."/>
            <person name="O'Toole P.W."/>
        </authorList>
    </citation>
    <scope>NUCLEOTIDE SEQUENCE [LARGE SCALE GENOMIC DNA]</scope>
    <source>
        <strain evidence="12 13">DSM 15945</strain>
    </source>
</reference>
<accession>A0A0R1TY62</accession>
<dbReference type="GO" id="GO:0016114">
    <property type="term" value="P:terpenoid biosynthetic process"/>
    <property type="evidence" value="ECO:0007669"/>
    <property type="project" value="UniProtKB-UniRule"/>
</dbReference>
<proteinExistence type="inferred from homology"/>
<keyword evidence="7 9" id="KW-0067">ATP-binding</keyword>
<dbReference type="NCBIfam" id="TIGR00154">
    <property type="entry name" value="ispE"/>
    <property type="match status" value="1"/>
</dbReference>
<dbReference type="EMBL" id="AZFJ01000049">
    <property type="protein sequence ID" value="KRL86055.1"/>
    <property type="molecule type" value="Genomic_DNA"/>
</dbReference>
<evidence type="ECO:0000256" key="4">
    <source>
        <dbReference type="ARBA" id="ARBA00022679"/>
    </source>
</evidence>
<dbReference type="SUPFAM" id="SSF54211">
    <property type="entry name" value="Ribosomal protein S5 domain 2-like"/>
    <property type="match status" value="1"/>
</dbReference>
<evidence type="ECO:0000256" key="5">
    <source>
        <dbReference type="ARBA" id="ARBA00022741"/>
    </source>
</evidence>
<dbReference type="PATRIC" id="fig|1423783.4.peg.1507"/>
<feature type="active site" evidence="9">
    <location>
        <position position="10"/>
    </location>
</feature>
<feature type="active site" evidence="9">
    <location>
        <position position="135"/>
    </location>
</feature>
<evidence type="ECO:0000256" key="6">
    <source>
        <dbReference type="ARBA" id="ARBA00022777"/>
    </source>
</evidence>
<comment type="caution">
    <text evidence="12">The sequence shown here is derived from an EMBL/GenBank/DDBJ whole genome shotgun (WGS) entry which is preliminary data.</text>
</comment>
<keyword evidence="13" id="KW-1185">Reference proteome</keyword>
<dbReference type="Gene3D" id="3.30.230.10">
    <property type="match status" value="1"/>
</dbReference>
<evidence type="ECO:0000256" key="9">
    <source>
        <dbReference type="HAMAP-Rule" id="MF_00061"/>
    </source>
</evidence>
<dbReference type="InterPro" id="IPR036554">
    <property type="entry name" value="GHMP_kinase_C_sf"/>
</dbReference>
<dbReference type="OrthoDB" id="9809438at2"/>
<sequence length="285" mass="31134">MEITQKAPAKINLSLDALYRHGDGEHEWRMVMTSVDLADYVSIRPSARKISVRTDSGFVPEDARNLAFQAARILRQEAGINAGASIYIEKHIPVAAGLGGGSADAAAVLRGLNELWGLNYSRERLAAIGLRVDSDVPYCVYSQTALVTGRGERVQPLGTLPNFWVVLVKPAISVTTARILSMVDYQDTLPRPDTNRVLSGIEQCNFDLMISGMGNALEAVTAARFPVIEELQQRLIKYGASVAQMSGTGPTVFGLCPTRSRAERVYNSMRGFCKEVYLVRPLNMG</sequence>
<dbReference type="Gene3D" id="3.30.70.890">
    <property type="entry name" value="GHMP kinase, C-terminal domain"/>
    <property type="match status" value="1"/>
</dbReference>
<dbReference type="GO" id="GO:0005524">
    <property type="term" value="F:ATP binding"/>
    <property type="evidence" value="ECO:0007669"/>
    <property type="project" value="UniProtKB-UniRule"/>
</dbReference>
<comment type="similarity">
    <text evidence="1 9">Belongs to the GHMP kinase family. IspE subfamily.</text>
</comment>
<keyword evidence="4 9" id="KW-0808">Transferase</keyword>
<dbReference type="AlphaFoldDB" id="A0A0R1TY62"/>
<dbReference type="RefSeq" id="WP_056956817.1">
    <property type="nucleotide sequence ID" value="NZ_AZFJ01000049.1"/>
</dbReference>
<evidence type="ECO:0000313" key="13">
    <source>
        <dbReference type="Proteomes" id="UP000051922"/>
    </source>
</evidence>
<dbReference type="SUPFAM" id="SSF55060">
    <property type="entry name" value="GHMP Kinase, C-terminal domain"/>
    <property type="match status" value="1"/>
</dbReference>
<evidence type="ECO:0000259" key="10">
    <source>
        <dbReference type="Pfam" id="PF00288"/>
    </source>
</evidence>
<name>A0A0R1TY62_9LACO</name>
<dbReference type="GO" id="GO:0050515">
    <property type="term" value="F:4-(cytidine 5'-diphospho)-2-C-methyl-D-erythritol kinase activity"/>
    <property type="evidence" value="ECO:0007669"/>
    <property type="project" value="UniProtKB-UniRule"/>
</dbReference>
<dbReference type="InterPro" id="IPR014721">
    <property type="entry name" value="Ribsml_uS5_D2-typ_fold_subgr"/>
</dbReference>
<dbReference type="Pfam" id="PF00288">
    <property type="entry name" value="GHMP_kinases_N"/>
    <property type="match status" value="1"/>
</dbReference>
<feature type="domain" description="GHMP kinase C-terminal" evidence="11">
    <location>
        <begin position="208"/>
        <end position="274"/>
    </location>
</feature>
<dbReference type="GO" id="GO:0019288">
    <property type="term" value="P:isopentenyl diphosphate biosynthetic process, methylerythritol 4-phosphate pathway"/>
    <property type="evidence" value="ECO:0007669"/>
    <property type="project" value="UniProtKB-UniRule"/>
</dbReference>
<evidence type="ECO:0000256" key="8">
    <source>
        <dbReference type="ARBA" id="ARBA00032554"/>
    </source>
</evidence>
<feature type="domain" description="GHMP kinase N-terminal" evidence="10">
    <location>
        <begin position="65"/>
        <end position="142"/>
    </location>
</feature>
<gene>
    <name evidence="9" type="primary">ispE</name>
    <name evidence="12" type="ORF">FC50_GL001465</name>
</gene>
<dbReference type="Pfam" id="PF08544">
    <property type="entry name" value="GHMP_kinases_C"/>
    <property type="match status" value="1"/>
</dbReference>
<evidence type="ECO:0000256" key="3">
    <source>
        <dbReference type="ARBA" id="ARBA00017473"/>
    </source>
</evidence>
<dbReference type="UniPathway" id="UPA00056">
    <property type="reaction ID" value="UER00094"/>
</dbReference>
<keyword evidence="6 9" id="KW-0418">Kinase</keyword>
<comment type="catalytic activity">
    <reaction evidence="9">
        <text>4-CDP-2-C-methyl-D-erythritol + ATP = 4-CDP-2-C-methyl-D-erythritol 2-phosphate + ADP + H(+)</text>
        <dbReference type="Rhea" id="RHEA:18437"/>
        <dbReference type="ChEBI" id="CHEBI:15378"/>
        <dbReference type="ChEBI" id="CHEBI:30616"/>
        <dbReference type="ChEBI" id="CHEBI:57823"/>
        <dbReference type="ChEBI" id="CHEBI:57919"/>
        <dbReference type="ChEBI" id="CHEBI:456216"/>
        <dbReference type="EC" id="2.7.1.148"/>
    </reaction>
</comment>
<evidence type="ECO:0000256" key="2">
    <source>
        <dbReference type="ARBA" id="ARBA00012052"/>
    </source>
</evidence>
<dbReference type="Proteomes" id="UP000051922">
    <property type="component" value="Unassembled WGS sequence"/>
</dbReference>
<organism evidence="12 13">
    <name type="scientific">Lacticaseibacillus pantheris DSM 15945 = JCM 12539 = NBRC 106106</name>
    <dbReference type="NCBI Taxonomy" id="1423783"/>
    <lineage>
        <taxon>Bacteria</taxon>
        <taxon>Bacillati</taxon>
        <taxon>Bacillota</taxon>
        <taxon>Bacilli</taxon>
        <taxon>Lactobacillales</taxon>
        <taxon>Lactobacillaceae</taxon>
        <taxon>Lacticaseibacillus</taxon>
    </lineage>
</organism>
<dbReference type="PIRSF" id="PIRSF010376">
    <property type="entry name" value="IspE"/>
    <property type="match status" value="1"/>
</dbReference>
<dbReference type="STRING" id="1423783.FC50_GL001465"/>
<feature type="binding site" evidence="9">
    <location>
        <begin position="93"/>
        <end position="103"/>
    </location>
    <ligand>
        <name>ATP</name>
        <dbReference type="ChEBI" id="CHEBI:30616"/>
    </ligand>
</feature>
<dbReference type="EC" id="2.7.1.148" evidence="2 9"/>
<dbReference type="InterPro" id="IPR020568">
    <property type="entry name" value="Ribosomal_Su5_D2-typ_SF"/>
</dbReference>
<dbReference type="InterPro" id="IPR006204">
    <property type="entry name" value="GHMP_kinase_N_dom"/>
</dbReference>
<dbReference type="PANTHER" id="PTHR43527">
    <property type="entry name" value="4-DIPHOSPHOCYTIDYL-2-C-METHYL-D-ERYTHRITOL KINASE, CHLOROPLASTIC"/>
    <property type="match status" value="1"/>
</dbReference>
<dbReference type="HAMAP" id="MF_00061">
    <property type="entry name" value="IspE"/>
    <property type="match status" value="1"/>
</dbReference>
<evidence type="ECO:0000313" key="12">
    <source>
        <dbReference type="EMBL" id="KRL86055.1"/>
    </source>
</evidence>
<dbReference type="InterPro" id="IPR004424">
    <property type="entry name" value="IspE"/>
</dbReference>
<keyword evidence="5 9" id="KW-0547">Nucleotide-binding</keyword>
<evidence type="ECO:0000256" key="7">
    <source>
        <dbReference type="ARBA" id="ARBA00022840"/>
    </source>
</evidence>
<protein>
    <recommendedName>
        <fullName evidence="3 9">4-diphosphocytidyl-2-C-methyl-D-erythritol kinase</fullName>
        <shortName evidence="9">CMK</shortName>
        <ecNumber evidence="2 9">2.7.1.148</ecNumber>
    </recommendedName>
    <alternativeName>
        <fullName evidence="8 9">4-(cytidine-5'-diphospho)-2-C-methyl-D-erythritol kinase</fullName>
    </alternativeName>
</protein>
<dbReference type="PANTHER" id="PTHR43527:SF2">
    <property type="entry name" value="4-DIPHOSPHOCYTIDYL-2-C-METHYL-D-ERYTHRITOL KINASE, CHLOROPLASTIC"/>
    <property type="match status" value="1"/>
</dbReference>
<evidence type="ECO:0000256" key="1">
    <source>
        <dbReference type="ARBA" id="ARBA00009684"/>
    </source>
</evidence>